<dbReference type="InterPro" id="IPR044824">
    <property type="entry name" value="MAIN-like"/>
</dbReference>
<keyword evidence="3" id="KW-1185">Reference proteome</keyword>
<dbReference type="AlphaFoldDB" id="A0AAD4IW70"/>
<feature type="domain" description="Aminotransferase-like plant mobile" evidence="1">
    <location>
        <begin position="1"/>
        <end position="213"/>
    </location>
</feature>
<evidence type="ECO:0000259" key="1">
    <source>
        <dbReference type="Pfam" id="PF10536"/>
    </source>
</evidence>
<comment type="caution">
    <text evidence="2">The sequence shown here is derived from an EMBL/GenBank/DDBJ whole genome shotgun (WGS) entry which is preliminary data.</text>
</comment>
<dbReference type="PANTHER" id="PTHR46033">
    <property type="entry name" value="PROTEIN MAIN-LIKE 2"/>
    <property type="match status" value="1"/>
</dbReference>
<evidence type="ECO:0000313" key="2">
    <source>
        <dbReference type="EMBL" id="KAH6822258.1"/>
    </source>
</evidence>
<gene>
    <name evidence="2" type="ORF">C2S53_011258</name>
</gene>
<organism evidence="2 3">
    <name type="scientific">Perilla frutescens var. hirtella</name>
    <name type="common">Perilla citriodora</name>
    <name type="synonym">Perilla setoyensis</name>
    <dbReference type="NCBI Taxonomy" id="608512"/>
    <lineage>
        <taxon>Eukaryota</taxon>
        <taxon>Viridiplantae</taxon>
        <taxon>Streptophyta</taxon>
        <taxon>Embryophyta</taxon>
        <taxon>Tracheophyta</taxon>
        <taxon>Spermatophyta</taxon>
        <taxon>Magnoliopsida</taxon>
        <taxon>eudicotyledons</taxon>
        <taxon>Gunneridae</taxon>
        <taxon>Pentapetalae</taxon>
        <taxon>asterids</taxon>
        <taxon>lamiids</taxon>
        <taxon>Lamiales</taxon>
        <taxon>Lamiaceae</taxon>
        <taxon>Nepetoideae</taxon>
        <taxon>Elsholtzieae</taxon>
        <taxon>Perilla</taxon>
    </lineage>
</organism>
<evidence type="ECO:0000313" key="3">
    <source>
        <dbReference type="Proteomes" id="UP001190926"/>
    </source>
</evidence>
<sequence length="226" mass="25345">MPFGEMMITLDDVQCLTGLNITGHIVRCGGRDDEAGLDIICRMLGVSRIDASTGVSKKCGNVVKLNWLLSKFVETMSTDDEAIALHRAISFLLYTLGCIIFTNKTGERVSTNYLKLLEHPDEFGSYAWGTAALAFFYRQLGLTSRANVKQIFGYLTLLEAWIYEHFPTIIHPQPNVDYRDGQPLVLRWAQQTHASGSERSVKTYRELLDCIKTRRCCVGSTLNLLG</sequence>
<protein>
    <recommendedName>
        <fullName evidence="1">Aminotransferase-like plant mobile domain-containing protein</fullName>
    </recommendedName>
</protein>
<reference evidence="2 3" key="1">
    <citation type="journal article" date="2021" name="Nat. Commun.">
        <title>Incipient diploidization of the medicinal plant Perilla within 10,000 years.</title>
        <authorList>
            <person name="Zhang Y."/>
            <person name="Shen Q."/>
            <person name="Leng L."/>
            <person name="Zhang D."/>
            <person name="Chen S."/>
            <person name="Shi Y."/>
            <person name="Ning Z."/>
            <person name="Chen S."/>
        </authorList>
    </citation>
    <scope>NUCLEOTIDE SEQUENCE [LARGE SCALE GENOMIC DNA]</scope>
    <source>
        <strain evidence="3">cv. PC099</strain>
    </source>
</reference>
<dbReference type="EMBL" id="SDAM02001405">
    <property type="protein sequence ID" value="KAH6822258.1"/>
    <property type="molecule type" value="Genomic_DNA"/>
</dbReference>
<proteinExistence type="predicted"/>
<dbReference type="PANTHER" id="PTHR46033:SF8">
    <property type="entry name" value="PROTEIN MAINTENANCE OF MERISTEMS-LIKE"/>
    <property type="match status" value="1"/>
</dbReference>
<dbReference type="GO" id="GO:0010073">
    <property type="term" value="P:meristem maintenance"/>
    <property type="evidence" value="ECO:0007669"/>
    <property type="project" value="InterPro"/>
</dbReference>
<dbReference type="Pfam" id="PF10536">
    <property type="entry name" value="PMD"/>
    <property type="match status" value="1"/>
</dbReference>
<name>A0AAD4IW70_PERFH</name>
<dbReference type="Proteomes" id="UP001190926">
    <property type="component" value="Unassembled WGS sequence"/>
</dbReference>
<accession>A0AAD4IW70</accession>
<dbReference type="InterPro" id="IPR019557">
    <property type="entry name" value="AminoTfrase-like_pln_mobile"/>
</dbReference>